<sequence>VHKLLGQDGYIELPPESARYLHLWHIKIQVDSVIDKTWLCGMRGSFISKCENYIQKLKLKRALAQSGHKMALEPSALPSHQLVHDDIGTKFEAQQILAPDPSCFFITKAPLYPTIRHVSITWDELVSMNMNVNRECVNLSRFYLDHEEDYINRVSPDYPQRVQGLSDEDIRLIFNNLLRCANALKMCETAIYLAIDIVHRILTQINIGTTSPYLLATALFVAQKVEPSQWGILPGSRLLSKLFGENNTHFTSTDLYGNEIVLLHYLNFHVETITPYHYVKFFSNAAGFTMQQKSLLHYLTQMCVMTPESYRYKPSALTAAGVLLVNEAFGLPCWTERLSFFTTYSPEMLASERAFLLSTWIHVTKLAQSSHPPAVFVKFSSHHFGNVSSLLSPTV</sequence>
<dbReference type="InterPro" id="IPR039361">
    <property type="entry name" value="Cyclin"/>
</dbReference>
<gene>
    <name evidence="3" type="ORF">DHA2_14488</name>
</gene>
<keyword evidence="1" id="KW-0195">Cyclin</keyword>
<dbReference type="EMBL" id="AHGT01000050">
    <property type="protein sequence ID" value="ESU36331.1"/>
    <property type="molecule type" value="Genomic_DNA"/>
</dbReference>
<name>V6TBT2_GIAIN</name>
<dbReference type="Proteomes" id="UP000018320">
    <property type="component" value="Unassembled WGS sequence"/>
</dbReference>
<comment type="caution">
    <text evidence="3">The sequence shown here is derived from an EMBL/GenBank/DDBJ whole genome shotgun (WGS) entry which is preliminary data.</text>
</comment>
<reference evidence="4" key="1">
    <citation type="submission" date="2012-02" db="EMBL/GenBank/DDBJ databases">
        <title>Genome sequencing of Giardia lamblia Genotypes A2 and B isolates (DH and GS) and comparative analysis with the genomes of Genotypes A1 and E (WB and Pig).</title>
        <authorList>
            <person name="Adam R."/>
            <person name="Dahlstrom E."/>
            <person name="Martens C."/>
            <person name="Bruno D."/>
            <person name="Barbian K."/>
            <person name="Porcella S.F."/>
            <person name="Nash T."/>
        </authorList>
    </citation>
    <scope>NUCLEOTIDE SEQUENCE</scope>
    <source>
        <strain evidence="4">DH</strain>
    </source>
</reference>
<dbReference type="InterPro" id="IPR004367">
    <property type="entry name" value="Cyclin_C-dom"/>
</dbReference>
<dbReference type="InterPro" id="IPR006671">
    <property type="entry name" value="Cyclin_N"/>
</dbReference>
<dbReference type="InterPro" id="IPR036915">
    <property type="entry name" value="Cyclin-like_sf"/>
</dbReference>
<dbReference type="VEuPathDB" id="GiardiaDB:GL50803_0014488"/>
<feature type="domain" description="Cyclin C-terminal" evidence="2">
    <location>
        <begin position="273"/>
        <end position="393"/>
    </location>
</feature>
<evidence type="ECO:0000256" key="1">
    <source>
        <dbReference type="ARBA" id="ARBA00023127"/>
    </source>
</evidence>
<dbReference type="CDD" id="cd00043">
    <property type="entry name" value="CYCLIN_SF"/>
    <property type="match status" value="1"/>
</dbReference>
<organism evidence="3 4">
    <name type="scientific">Giardia intestinalis</name>
    <name type="common">Giardia lamblia</name>
    <dbReference type="NCBI Taxonomy" id="5741"/>
    <lineage>
        <taxon>Eukaryota</taxon>
        <taxon>Metamonada</taxon>
        <taxon>Diplomonadida</taxon>
        <taxon>Hexamitidae</taxon>
        <taxon>Giardiinae</taxon>
        <taxon>Giardia</taxon>
    </lineage>
</organism>
<dbReference type="Pfam" id="PF00134">
    <property type="entry name" value="Cyclin_N"/>
    <property type="match status" value="1"/>
</dbReference>
<dbReference type="VEuPathDB" id="GiardiaDB:QR46_2522"/>
<feature type="non-terminal residue" evidence="3">
    <location>
        <position position="1"/>
    </location>
</feature>
<dbReference type="VEuPathDB" id="GiardiaDB:GL50581_2486"/>
<evidence type="ECO:0000259" key="2">
    <source>
        <dbReference type="SMART" id="SM01332"/>
    </source>
</evidence>
<dbReference type="SMART" id="SM01332">
    <property type="entry name" value="Cyclin_C"/>
    <property type="match status" value="1"/>
</dbReference>
<dbReference type="Gene3D" id="1.10.472.10">
    <property type="entry name" value="Cyclin-like"/>
    <property type="match status" value="2"/>
</dbReference>
<dbReference type="VEuPathDB" id="GiardiaDB:DHA2_14488"/>
<dbReference type="AlphaFoldDB" id="V6TBT2"/>
<proteinExistence type="predicted"/>
<dbReference type="SUPFAM" id="SSF47954">
    <property type="entry name" value="Cyclin-like"/>
    <property type="match status" value="2"/>
</dbReference>
<dbReference type="PANTHER" id="PTHR10177">
    <property type="entry name" value="CYCLINS"/>
    <property type="match status" value="1"/>
</dbReference>
<dbReference type="Pfam" id="PF02984">
    <property type="entry name" value="Cyclin_C"/>
    <property type="match status" value="1"/>
</dbReference>
<protein>
    <submittedName>
        <fullName evidence="3">Cyclin</fullName>
    </submittedName>
</protein>
<reference evidence="3 4" key="2">
    <citation type="journal article" date="2013" name="Genome Biol. Evol.">
        <title>Genome sequencing of Giardia lamblia genotypes A2 and B isolates (DH and GS) and comparative analysis with the genomes of genotypes A1 and E (WB and Pig).</title>
        <authorList>
            <person name="Adam R.D."/>
            <person name="Dahlstrom E.W."/>
            <person name="Martens C.A."/>
            <person name="Bruno D.P."/>
            <person name="Barbian K.D."/>
            <person name="Ricklefs S.M."/>
            <person name="Hernandez M.M."/>
            <person name="Narla N.P."/>
            <person name="Patel R.B."/>
            <person name="Porcella S.F."/>
            <person name="Nash T.E."/>
        </authorList>
    </citation>
    <scope>NUCLEOTIDE SEQUENCE [LARGE SCALE GENOMIC DNA]</scope>
    <source>
        <strain evidence="3 4">DH</strain>
    </source>
</reference>
<evidence type="ECO:0000313" key="3">
    <source>
        <dbReference type="EMBL" id="ESU36331.1"/>
    </source>
</evidence>
<evidence type="ECO:0000313" key="4">
    <source>
        <dbReference type="Proteomes" id="UP000018320"/>
    </source>
</evidence>
<accession>V6TBT2</accession>